<feature type="chain" id="PRO_5034350344" description="Subtilisin-like protein" evidence="11">
    <location>
        <begin position="22"/>
        <end position="880"/>
    </location>
</feature>
<evidence type="ECO:0000256" key="6">
    <source>
        <dbReference type="ARBA" id="ARBA00022801"/>
    </source>
</evidence>
<dbReference type="CDD" id="cd07489">
    <property type="entry name" value="Peptidases_S8_5"/>
    <property type="match status" value="1"/>
</dbReference>
<dbReference type="PANTHER" id="PTHR43806">
    <property type="entry name" value="PEPTIDASE S8"/>
    <property type="match status" value="1"/>
</dbReference>
<evidence type="ECO:0000256" key="7">
    <source>
        <dbReference type="ARBA" id="ARBA00022825"/>
    </source>
</evidence>
<dbReference type="Gene3D" id="3.40.50.200">
    <property type="entry name" value="Peptidase S8/S53 domain"/>
    <property type="match status" value="2"/>
</dbReference>
<dbReference type="InterPro" id="IPR036852">
    <property type="entry name" value="Peptidase_S8/S53_dom_sf"/>
</dbReference>
<dbReference type="SUPFAM" id="SSF52743">
    <property type="entry name" value="Subtilisin-like"/>
    <property type="match status" value="1"/>
</dbReference>
<comment type="similarity">
    <text evidence="1 9 10">Belongs to the peptidase S8 family.</text>
</comment>
<dbReference type="OrthoDB" id="10256524at2759"/>
<evidence type="ECO:0000256" key="2">
    <source>
        <dbReference type="ARBA" id="ARBA00022512"/>
    </source>
</evidence>
<dbReference type="InterPro" id="IPR000209">
    <property type="entry name" value="Peptidase_S8/S53_dom"/>
</dbReference>
<evidence type="ECO:0000259" key="12">
    <source>
        <dbReference type="Pfam" id="PF00082"/>
    </source>
</evidence>
<dbReference type="PANTHER" id="PTHR43806:SF66">
    <property type="entry name" value="SERIN ENDOPEPTIDASE"/>
    <property type="match status" value="1"/>
</dbReference>
<accession>A0A8H7UUG8</accession>
<feature type="domain" description="Peptidase S8/S53" evidence="12">
    <location>
        <begin position="147"/>
        <end position="550"/>
    </location>
</feature>
<evidence type="ECO:0000256" key="1">
    <source>
        <dbReference type="ARBA" id="ARBA00011073"/>
    </source>
</evidence>
<evidence type="ECO:0000256" key="11">
    <source>
        <dbReference type="SAM" id="SignalP"/>
    </source>
</evidence>
<organism evidence="15 16">
    <name type="scientific">Mucor plumbeus</name>
    <dbReference type="NCBI Taxonomy" id="97098"/>
    <lineage>
        <taxon>Eukaryota</taxon>
        <taxon>Fungi</taxon>
        <taxon>Fungi incertae sedis</taxon>
        <taxon>Mucoromycota</taxon>
        <taxon>Mucoromycotina</taxon>
        <taxon>Mucoromycetes</taxon>
        <taxon>Mucorales</taxon>
        <taxon>Mucorineae</taxon>
        <taxon>Mucoraceae</taxon>
        <taxon>Mucor</taxon>
    </lineage>
</organism>
<keyword evidence="6 9" id="KW-0378">Hydrolase</keyword>
<dbReference type="PROSITE" id="PS51892">
    <property type="entry name" value="SUBTILASE"/>
    <property type="match status" value="1"/>
</dbReference>
<keyword evidence="2" id="KW-0134">Cell wall</keyword>
<reference evidence="15" key="1">
    <citation type="submission" date="2020-12" db="EMBL/GenBank/DDBJ databases">
        <title>Metabolic potential, ecology and presence of endohyphal bacteria is reflected in genomic diversity of Mucoromycotina.</title>
        <authorList>
            <person name="Muszewska A."/>
            <person name="Okrasinska A."/>
            <person name="Steczkiewicz K."/>
            <person name="Drgas O."/>
            <person name="Orlowska M."/>
            <person name="Perlinska-Lenart U."/>
            <person name="Aleksandrzak-Piekarczyk T."/>
            <person name="Szatraj K."/>
            <person name="Zielenkiewicz U."/>
            <person name="Pilsyk S."/>
            <person name="Malc E."/>
            <person name="Mieczkowski P."/>
            <person name="Kruszewska J.S."/>
            <person name="Biernat P."/>
            <person name="Pawlowska J."/>
        </authorList>
    </citation>
    <scope>NUCLEOTIDE SEQUENCE</scope>
    <source>
        <strain evidence="15">CBS 226.32</strain>
    </source>
</reference>
<comment type="caution">
    <text evidence="15">The sequence shown here is derived from an EMBL/GenBank/DDBJ whole genome shotgun (WGS) entry which is preliminary data.</text>
</comment>
<feature type="active site" description="Charge relay system" evidence="8 9">
    <location>
        <position position="206"/>
    </location>
</feature>
<gene>
    <name evidence="15" type="ORF">INT46_011930</name>
</gene>
<dbReference type="GO" id="GO:0004252">
    <property type="term" value="F:serine-type endopeptidase activity"/>
    <property type="evidence" value="ECO:0007669"/>
    <property type="project" value="UniProtKB-UniRule"/>
</dbReference>
<dbReference type="EMBL" id="JAEPRC010000582">
    <property type="protein sequence ID" value="KAG2194497.1"/>
    <property type="molecule type" value="Genomic_DNA"/>
</dbReference>
<dbReference type="Pfam" id="PF00082">
    <property type="entry name" value="Peptidase_S8"/>
    <property type="match status" value="1"/>
</dbReference>
<dbReference type="CDD" id="cd02120">
    <property type="entry name" value="PA_subtilisin_like"/>
    <property type="match status" value="1"/>
</dbReference>
<dbReference type="PROSITE" id="PS00138">
    <property type="entry name" value="SUBTILASE_SER"/>
    <property type="match status" value="1"/>
</dbReference>
<dbReference type="InterPro" id="IPR023827">
    <property type="entry name" value="Peptidase_S8_Asp-AS"/>
</dbReference>
<evidence type="ECO:0000259" key="14">
    <source>
        <dbReference type="Pfam" id="PF06280"/>
    </source>
</evidence>
<dbReference type="InterPro" id="IPR050131">
    <property type="entry name" value="Peptidase_S8_subtilisin-like"/>
</dbReference>
<dbReference type="InterPro" id="IPR046450">
    <property type="entry name" value="PA_dom_sf"/>
</dbReference>
<feature type="domain" description="PA" evidence="13">
    <location>
        <begin position="367"/>
        <end position="440"/>
    </location>
</feature>
<dbReference type="GO" id="GO:0016020">
    <property type="term" value="C:membrane"/>
    <property type="evidence" value="ECO:0007669"/>
    <property type="project" value="InterPro"/>
</dbReference>
<feature type="active site" description="Charge relay system" evidence="8 9">
    <location>
        <position position="514"/>
    </location>
</feature>
<dbReference type="PROSITE" id="PS00137">
    <property type="entry name" value="SUBTILASE_HIS"/>
    <property type="match status" value="1"/>
</dbReference>
<evidence type="ECO:0000259" key="13">
    <source>
        <dbReference type="Pfam" id="PF02225"/>
    </source>
</evidence>
<evidence type="ECO:0000256" key="3">
    <source>
        <dbReference type="ARBA" id="ARBA00022525"/>
    </source>
</evidence>
<keyword evidence="5 11" id="KW-0732">Signal</keyword>
<keyword evidence="7 9" id="KW-0720">Serine protease</keyword>
<feature type="domain" description="C5a peptidase/Subtilisin-like protease SBT2-like Fn3-like" evidence="14">
    <location>
        <begin position="589"/>
        <end position="712"/>
    </location>
</feature>
<feature type="signal peptide" evidence="11">
    <location>
        <begin position="1"/>
        <end position="21"/>
    </location>
</feature>
<dbReference type="Proteomes" id="UP000650833">
    <property type="component" value="Unassembled WGS sequence"/>
</dbReference>
<dbReference type="PRINTS" id="PR00723">
    <property type="entry name" value="SUBTILISIN"/>
</dbReference>
<dbReference type="InterPro" id="IPR034187">
    <property type="entry name" value="Peptidases_S8_5"/>
</dbReference>
<proteinExistence type="inferred from homology"/>
<evidence type="ECO:0000256" key="9">
    <source>
        <dbReference type="PROSITE-ProRule" id="PRU01240"/>
    </source>
</evidence>
<dbReference type="InterPro" id="IPR023828">
    <property type="entry name" value="Peptidase_S8_Ser-AS"/>
</dbReference>
<keyword evidence="16" id="KW-1185">Reference proteome</keyword>
<dbReference type="SUPFAM" id="SSF52025">
    <property type="entry name" value="PA domain"/>
    <property type="match status" value="1"/>
</dbReference>
<dbReference type="Pfam" id="PF06280">
    <property type="entry name" value="fn3_5"/>
    <property type="match status" value="1"/>
</dbReference>
<evidence type="ECO:0000313" key="15">
    <source>
        <dbReference type="EMBL" id="KAG2194497.1"/>
    </source>
</evidence>
<evidence type="ECO:0000256" key="5">
    <source>
        <dbReference type="ARBA" id="ARBA00022729"/>
    </source>
</evidence>
<evidence type="ECO:0000256" key="4">
    <source>
        <dbReference type="ARBA" id="ARBA00022670"/>
    </source>
</evidence>
<dbReference type="GO" id="GO:0006508">
    <property type="term" value="P:proteolysis"/>
    <property type="evidence" value="ECO:0007669"/>
    <property type="project" value="UniProtKB-KW"/>
</dbReference>
<evidence type="ECO:0000313" key="16">
    <source>
        <dbReference type="Proteomes" id="UP000650833"/>
    </source>
</evidence>
<evidence type="ECO:0008006" key="17">
    <source>
        <dbReference type="Google" id="ProtNLM"/>
    </source>
</evidence>
<protein>
    <recommendedName>
        <fullName evidence="17">Subtilisin-like protein</fullName>
    </recommendedName>
</protein>
<dbReference type="InterPro" id="IPR015500">
    <property type="entry name" value="Peptidase_S8_subtilisin-rel"/>
</dbReference>
<dbReference type="InterPro" id="IPR010435">
    <property type="entry name" value="C5a/SBT2-like_Fn3"/>
</dbReference>
<dbReference type="Gene3D" id="3.50.30.30">
    <property type="match status" value="1"/>
</dbReference>
<feature type="active site" description="Charge relay system" evidence="8 9">
    <location>
        <position position="156"/>
    </location>
</feature>
<keyword evidence="3" id="KW-0964">Secreted</keyword>
<sequence>MLNRILGVIQLSILLFTCITALEIDIVPNTFVIEFDRPIQSFASKRHVLSKRSTFYQELDAYNISYEIRHEYEVINAVSIAFKSPQDFSLFFEKASGVKKAWPVNTVSKPTVFHTKSQDVNDNISSLFGLYNATGINRVRDELSITGKGIKVGIIDTGVDYMHPALGGCFGENCRVAYGHDFVGDQYNGENMPIPDNDPRDTCNGHGTHVTGIIGARDSKLQFTGIAPDVTFGAYRIFGCSGSSTDDVIMKAMERAYLDGMDVVNLSLGDVGWPESPASLLADELSLKGMIVCAAAGNEGDKGIFEVSAPSLGKHALSIASVDNTHVLSHTIKLQNNLTLGYLTANGNIFNISTAHITTASDEFLADQDGCDPLEVDVMGKIVLMNRGGCMFSQKILNAQEAGAIGVIIYNNSPGPLSPSVPDGKVNIEYGGISKIDGYDLFHFLKTNPDDDLIEFLKQDLSFPVPTGGSISSFSSWGLGPDLSIKPDISAPGGQIYSTFPIDLGSYATLSGTSMASPYVAGVVALLQESRGGNRAISAKEIRTMLINNGHPFKILDSESLESVARQGSGLIDAYHAVKSDTSVYPEQIRLNDIEHSAKNHEYTFIIKNNGRLASEYSISHMVASTAQGFEMKDASNDIFPLKNPIILSKHEVDAIVDIYTPVVVVEANQELNITVRISPPINSASIPPSIYSGYIAIRKIREREDVKYVPYAGLTTNLSQLPILLINSTTPHLLNQQINVFSPAILSIQLAEASPLLSISVVDAADISKNLGLIPGGSLRYIGRNIIDDPTDALIISWYGNIATTPEEASLGPFLRQSKTQNIVSQDMNSTEINLQASQIGIKLEKGVYKLKVMALRPFGNVDNDQDYDIWYSPDITLG</sequence>
<dbReference type="InterPro" id="IPR022398">
    <property type="entry name" value="Peptidase_S8_His-AS"/>
</dbReference>
<dbReference type="PROSITE" id="PS00136">
    <property type="entry name" value="SUBTILASE_ASP"/>
    <property type="match status" value="1"/>
</dbReference>
<name>A0A8H7UUG8_9FUNG</name>
<dbReference type="InterPro" id="IPR003137">
    <property type="entry name" value="PA_domain"/>
</dbReference>
<dbReference type="Pfam" id="PF02225">
    <property type="entry name" value="PA"/>
    <property type="match status" value="1"/>
</dbReference>
<keyword evidence="4 9" id="KW-0645">Protease</keyword>
<evidence type="ECO:0000256" key="10">
    <source>
        <dbReference type="RuleBase" id="RU003355"/>
    </source>
</evidence>
<evidence type="ECO:0000256" key="8">
    <source>
        <dbReference type="PIRSR" id="PIRSR615500-1"/>
    </source>
</evidence>
<dbReference type="GO" id="GO:0005615">
    <property type="term" value="C:extracellular space"/>
    <property type="evidence" value="ECO:0007669"/>
    <property type="project" value="TreeGrafter"/>
</dbReference>
<dbReference type="AlphaFoldDB" id="A0A8H7UUG8"/>